<protein>
    <recommendedName>
        <fullName evidence="1">non-specific serine/threonine protein kinase</fullName>
        <ecNumber evidence="1">2.7.11.1</ecNumber>
    </recommendedName>
</protein>
<dbReference type="Pfam" id="PF03793">
    <property type="entry name" value="PASTA"/>
    <property type="match status" value="4"/>
</dbReference>
<dbReference type="CDD" id="cd14014">
    <property type="entry name" value="STKc_PknB_like"/>
    <property type="match status" value="1"/>
</dbReference>
<evidence type="ECO:0000259" key="11">
    <source>
        <dbReference type="PROSITE" id="PS50011"/>
    </source>
</evidence>
<dbReference type="InterPro" id="IPR011009">
    <property type="entry name" value="Kinase-like_dom_sf"/>
</dbReference>
<comment type="catalytic activity">
    <reaction evidence="8">
        <text>L-threonyl-[protein] + ATP = O-phospho-L-threonyl-[protein] + ADP + H(+)</text>
        <dbReference type="Rhea" id="RHEA:46608"/>
        <dbReference type="Rhea" id="RHEA-COMP:11060"/>
        <dbReference type="Rhea" id="RHEA-COMP:11605"/>
        <dbReference type="ChEBI" id="CHEBI:15378"/>
        <dbReference type="ChEBI" id="CHEBI:30013"/>
        <dbReference type="ChEBI" id="CHEBI:30616"/>
        <dbReference type="ChEBI" id="CHEBI:61977"/>
        <dbReference type="ChEBI" id="CHEBI:456216"/>
        <dbReference type="EC" id="2.7.11.1"/>
    </reaction>
</comment>
<sequence length="658" mass="69416">MPLHSLGHRYELGDMIGTGGMSDVYRATDTLLGRDVAVKIMRADLARDEGFRERFRREAQNGGGLNHPAIVAVYDTGDTELHGVTVPYIVMELVRGKTLRAIIRDNGPLEPNEAAKILVPVCEALQVSHDAGIIHRDIKPANIMITPTGDVKVMDFGIARALGDATSAMTATAAVIGTAQYLSPEQARGKSADARSDIYATGCVFYELLTGKPPFSGDSPLAIAYQHVQEDPIPPSEHIHGLSPTVAVNVDAVCLTAMAKHPGDRYQSAAEFAEDLRRIERGSVAMAARNHLHTDPDPTPEPYDPPTQVTKAVVAPVAAPEPVGATESVASHRAEKKNSSWGTAVATLAVLALLGGGGYVAYTYLSEDEAKKPTAPAQSQNVAIPDVAGKPEAAASKILTDLGLKVEPKEEASPTVPKGQVIATNPAAGSQIRPGSTVTLVVSTGKEIIEVPDLRNLTTQEAEKILSQAGLQLDPTVRQETSDQVENGKILDQSPGAGSQVSKGSRVAITVSSGIEEVRVPSIDGMKWSQAEGNLTALGLVPRVEFVDSEKPEGTVISLAEAGQKLPKGSVVNVTVSNGSAIKMPTLKGLTATQALRALRDAGWTAPDTSLQQRRVGTTALIDQGKIAQQDPAAGQPLPKDALVYVDVYEFQLLPPAP</sequence>
<dbReference type="PROSITE" id="PS00108">
    <property type="entry name" value="PROTEIN_KINASE_ST"/>
    <property type="match status" value="1"/>
</dbReference>
<evidence type="ECO:0000256" key="6">
    <source>
        <dbReference type="ARBA" id="ARBA00022777"/>
    </source>
</evidence>
<dbReference type="GO" id="GO:0005524">
    <property type="term" value="F:ATP binding"/>
    <property type="evidence" value="ECO:0007669"/>
    <property type="project" value="UniProtKB-UniRule"/>
</dbReference>
<dbReference type="SUPFAM" id="SSF56112">
    <property type="entry name" value="Protein kinase-like (PK-like)"/>
    <property type="match status" value="1"/>
</dbReference>
<keyword evidence="6 13" id="KW-0418">Kinase</keyword>
<feature type="binding site" evidence="10">
    <location>
        <position position="39"/>
    </location>
    <ligand>
        <name>ATP</name>
        <dbReference type="ChEBI" id="CHEBI:30616"/>
    </ligand>
</feature>
<proteinExistence type="predicted"/>
<feature type="domain" description="Protein kinase" evidence="11">
    <location>
        <begin position="10"/>
        <end position="277"/>
    </location>
</feature>
<evidence type="ECO:0000256" key="10">
    <source>
        <dbReference type="PROSITE-ProRule" id="PRU10141"/>
    </source>
</evidence>
<accession>A0A6B8VH58</accession>
<feature type="domain" description="PASTA" evidence="12">
    <location>
        <begin position="378"/>
        <end position="444"/>
    </location>
</feature>
<dbReference type="GO" id="GO:0045717">
    <property type="term" value="P:negative regulation of fatty acid biosynthetic process"/>
    <property type="evidence" value="ECO:0007669"/>
    <property type="project" value="UniProtKB-ARBA"/>
</dbReference>
<evidence type="ECO:0000313" key="14">
    <source>
        <dbReference type="Proteomes" id="UP000427071"/>
    </source>
</evidence>
<evidence type="ECO:0000256" key="5">
    <source>
        <dbReference type="ARBA" id="ARBA00022741"/>
    </source>
</evidence>
<dbReference type="PROSITE" id="PS51178">
    <property type="entry name" value="PASTA"/>
    <property type="match status" value="4"/>
</dbReference>
<dbReference type="PANTHER" id="PTHR43289">
    <property type="entry name" value="MITOGEN-ACTIVATED PROTEIN KINASE KINASE KINASE 20-RELATED"/>
    <property type="match status" value="1"/>
</dbReference>
<dbReference type="FunFam" id="1.10.510.10:FF:000021">
    <property type="entry name" value="Serine/threonine protein kinase"/>
    <property type="match status" value="1"/>
</dbReference>
<dbReference type="SMART" id="SM00220">
    <property type="entry name" value="S_TKc"/>
    <property type="match status" value="1"/>
</dbReference>
<dbReference type="InterPro" id="IPR008271">
    <property type="entry name" value="Ser/Thr_kinase_AS"/>
</dbReference>
<dbReference type="EMBL" id="CP046452">
    <property type="protein sequence ID" value="QGU00934.1"/>
    <property type="molecule type" value="Genomic_DNA"/>
</dbReference>
<dbReference type="Gene3D" id="3.30.10.20">
    <property type="match status" value="4"/>
</dbReference>
<dbReference type="SUPFAM" id="SSF54184">
    <property type="entry name" value="Penicillin-binding protein 2x (pbp-2x), c-terminal domain"/>
    <property type="match status" value="1"/>
</dbReference>
<dbReference type="PROSITE" id="PS00107">
    <property type="entry name" value="PROTEIN_KINASE_ATP"/>
    <property type="match status" value="1"/>
</dbReference>
<evidence type="ECO:0000256" key="2">
    <source>
        <dbReference type="ARBA" id="ARBA00022527"/>
    </source>
</evidence>
<evidence type="ECO:0000256" key="1">
    <source>
        <dbReference type="ARBA" id="ARBA00012513"/>
    </source>
</evidence>
<dbReference type="InterPro" id="IPR005543">
    <property type="entry name" value="PASTA_dom"/>
</dbReference>
<dbReference type="InterPro" id="IPR000719">
    <property type="entry name" value="Prot_kinase_dom"/>
</dbReference>
<dbReference type="AlphaFoldDB" id="A0A6B8VH58"/>
<gene>
    <name evidence="13" type="primary">pknB</name>
    <name evidence="13" type="ORF">CKALI_00160</name>
</gene>
<evidence type="ECO:0000256" key="9">
    <source>
        <dbReference type="ARBA" id="ARBA00048679"/>
    </source>
</evidence>
<dbReference type="FunFam" id="3.30.200.20:FF:000035">
    <property type="entry name" value="Serine/threonine protein kinase Stk1"/>
    <property type="match status" value="1"/>
</dbReference>
<evidence type="ECO:0000256" key="4">
    <source>
        <dbReference type="ARBA" id="ARBA00022737"/>
    </source>
</evidence>
<evidence type="ECO:0000256" key="3">
    <source>
        <dbReference type="ARBA" id="ARBA00022679"/>
    </source>
</evidence>
<dbReference type="SMART" id="SM00740">
    <property type="entry name" value="PASTA"/>
    <property type="match status" value="4"/>
</dbReference>
<comment type="catalytic activity">
    <reaction evidence="9">
        <text>L-seryl-[protein] + ATP = O-phospho-L-seryl-[protein] + ADP + H(+)</text>
        <dbReference type="Rhea" id="RHEA:17989"/>
        <dbReference type="Rhea" id="RHEA-COMP:9863"/>
        <dbReference type="Rhea" id="RHEA-COMP:11604"/>
        <dbReference type="ChEBI" id="CHEBI:15378"/>
        <dbReference type="ChEBI" id="CHEBI:29999"/>
        <dbReference type="ChEBI" id="CHEBI:30616"/>
        <dbReference type="ChEBI" id="CHEBI:83421"/>
        <dbReference type="ChEBI" id="CHEBI:456216"/>
        <dbReference type="EC" id="2.7.11.1"/>
    </reaction>
</comment>
<dbReference type="GO" id="GO:0106310">
    <property type="term" value="F:protein serine kinase activity"/>
    <property type="evidence" value="ECO:0007669"/>
    <property type="project" value="RHEA"/>
</dbReference>
<feature type="domain" description="PASTA" evidence="12">
    <location>
        <begin position="514"/>
        <end position="578"/>
    </location>
</feature>
<evidence type="ECO:0000256" key="8">
    <source>
        <dbReference type="ARBA" id="ARBA00047899"/>
    </source>
</evidence>
<dbReference type="InterPro" id="IPR017441">
    <property type="entry name" value="Protein_kinase_ATP_BS"/>
</dbReference>
<name>A0A6B8VH58_9CORY</name>
<dbReference type="Proteomes" id="UP000427071">
    <property type="component" value="Chromosome"/>
</dbReference>
<dbReference type="KEGG" id="ckw:CKALI_00160"/>
<reference evidence="14" key="1">
    <citation type="submission" date="2019-11" db="EMBL/GenBank/DDBJ databases">
        <title>Complete genome sequence of Corynebacterium kalinowskii 1959, a novel Corynebacterium species isolated from soil of a small paddock in Vilsendorf, Germany.</title>
        <authorList>
            <person name="Schaffert L."/>
            <person name="Ruwe M."/>
            <person name="Milse J."/>
            <person name="Hanuschka K."/>
            <person name="Ortseifen V."/>
            <person name="Droste J."/>
            <person name="Brandt D."/>
            <person name="Schlueter L."/>
            <person name="Kutter Y."/>
            <person name="Vinke S."/>
            <person name="Viehoefer P."/>
            <person name="Jacob L."/>
            <person name="Luebke N.-C."/>
            <person name="Schulte-Berndt E."/>
            <person name="Hain C."/>
            <person name="Linder M."/>
            <person name="Schmidt P."/>
            <person name="Wollenschlaeger L."/>
            <person name="Luttermann T."/>
            <person name="Thieme E."/>
            <person name="Hassa J."/>
            <person name="Haak M."/>
            <person name="Wittchen M."/>
            <person name="Mentz A."/>
            <person name="Persicke M."/>
            <person name="Busche T."/>
            <person name="Ruckert C."/>
        </authorList>
    </citation>
    <scope>NUCLEOTIDE SEQUENCE [LARGE SCALE GENOMIC DNA]</scope>
    <source>
        <strain evidence="14">1959</strain>
    </source>
</reference>
<dbReference type="NCBIfam" id="NF033483">
    <property type="entry name" value="PknB_PASTA_kin"/>
    <property type="match status" value="1"/>
</dbReference>
<feature type="domain" description="PASTA" evidence="12">
    <location>
        <begin position="579"/>
        <end position="650"/>
    </location>
</feature>
<dbReference type="Pfam" id="PF00069">
    <property type="entry name" value="Pkinase"/>
    <property type="match status" value="1"/>
</dbReference>
<keyword evidence="3 13" id="KW-0808">Transferase</keyword>
<evidence type="ECO:0000259" key="12">
    <source>
        <dbReference type="PROSITE" id="PS51178"/>
    </source>
</evidence>
<dbReference type="EC" id="2.7.11.1" evidence="1"/>
<dbReference type="PROSITE" id="PS50011">
    <property type="entry name" value="PROTEIN_KINASE_DOM"/>
    <property type="match status" value="1"/>
</dbReference>
<dbReference type="PANTHER" id="PTHR43289:SF6">
    <property type="entry name" value="SERINE_THREONINE-PROTEIN KINASE NEKL-3"/>
    <property type="match status" value="1"/>
</dbReference>
<dbReference type="GO" id="GO:0004674">
    <property type="term" value="F:protein serine/threonine kinase activity"/>
    <property type="evidence" value="ECO:0007669"/>
    <property type="project" value="UniProtKB-KW"/>
</dbReference>
<organism evidence="13 14">
    <name type="scientific">Corynebacterium kalinowskii</name>
    <dbReference type="NCBI Taxonomy" id="2675216"/>
    <lineage>
        <taxon>Bacteria</taxon>
        <taxon>Bacillati</taxon>
        <taxon>Actinomycetota</taxon>
        <taxon>Actinomycetes</taxon>
        <taxon>Mycobacteriales</taxon>
        <taxon>Corynebacteriaceae</taxon>
        <taxon>Corynebacterium</taxon>
    </lineage>
</organism>
<keyword evidence="14" id="KW-1185">Reference proteome</keyword>
<keyword evidence="5 10" id="KW-0547">Nucleotide-binding</keyword>
<dbReference type="RefSeq" id="WP_156191400.1">
    <property type="nucleotide sequence ID" value="NZ_CP046452.1"/>
</dbReference>
<dbReference type="Gene3D" id="3.30.200.20">
    <property type="entry name" value="Phosphorylase Kinase, domain 1"/>
    <property type="match status" value="1"/>
</dbReference>
<dbReference type="CDD" id="cd06577">
    <property type="entry name" value="PASTA_pknB"/>
    <property type="match status" value="4"/>
</dbReference>
<evidence type="ECO:0000256" key="7">
    <source>
        <dbReference type="ARBA" id="ARBA00022840"/>
    </source>
</evidence>
<evidence type="ECO:0000313" key="13">
    <source>
        <dbReference type="EMBL" id="QGU00934.1"/>
    </source>
</evidence>
<dbReference type="Gene3D" id="1.10.510.10">
    <property type="entry name" value="Transferase(Phosphotransferase) domain 1"/>
    <property type="match status" value="1"/>
</dbReference>
<feature type="domain" description="PASTA" evidence="12">
    <location>
        <begin position="445"/>
        <end position="513"/>
    </location>
</feature>
<keyword evidence="2" id="KW-0723">Serine/threonine-protein kinase</keyword>
<keyword evidence="4" id="KW-0677">Repeat</keyword>
<keyword evidence="7 10" id="KW-0067">ATP-binding</keyword>